<evidence type="ECO:0000256" key="2">
    <source>
        <dbReference type="ARBA" id="ARBA00022695"/>
    </source>
</evidence>
<dbReference type="SUPFAM" id="SSF109604">
    <property type="entry name" value="HD-domain/PDEase-like"/>
    <property type="match status" value="1"/>
</dbReference>
<dbReference type="PROSITE" id="PS51831">
    <property type="entry name" value="HD"/>
    <property type="match status" value="1"/>
</dbReference>
<evidence type="ECO:0000259" key="6">
    <source>
        <dbReference type="PROSITE" id="PS51831"/>
    </source>
</evidence>
<dbReference type="Gene3D" id="1.10.3090.10">
    <property type="entry name" value="cca-adding enzyme, domain 2"/>
    <property type="match status" value="1"/>
</dbReference>
<proteinExistence type="predicted"/>
<keyword evidence="3" id="KW-0378">Hydrolase</keyword>
<keyword evidence="4" id="KW-0460">Magnesium</keyword>
<feature type="non-terminal residue" evidence="7">
    <location>
        <position position="1"/>
    </location>
</feature>
<comment type="caution">
    <text evidence="7">The sequence shown here is derived from an EMBL/GenBank/DDBJ whole genome shotgun (WGS) entry which is preliminary data.</text>
</comment>
<dbReference type="PANTHER" id="PTHR47320:SF1">
    <property type="entry name" value="BIFUNCTIONAL URIDYLYLTRANSFERASE_URIDYLYL-REMOVING ENZYME"/>
    <property type="match status" value="1"/>
</dbReference>
<keyword evidence="8" id="KW-1185">Reference proteome</keyword>
<dbReference type="Proteomes" id="UP000451860">
    <property type="component" value="Unassembled WGS sequence"/>
</dbReference>
<dbReference type="PANTHER" id="PTHR47320">
    <property type="entry name" value="BIFUNCTIONAL URIDYLYLTRANSFERASE/URIDYLYL-REMOVING ENZYME"/>
    <property type="match status" value="1"/>
</dbReference>
<dbReference type="InterPro" id="IPR010043">
    <property type="entry name" value="UTase/UR"/>
</dbReference>
<dbReference type="GO" id="GO:0008773">
    <property type="term" value="F:[protein-PII] uridylyltransferase activity"/>
    <property type="evidence" value="ECO:0007669"/>
    <property type="project" value="InterPro"/>
</dbReference>
<dbReference type="OrthoDB" id="9758038at2"/>
<protein>
    <submittedName>
        <fullName evidence="7">HD domain-containing protein</fullName>
    </submittedName>
</protein>
<dbReference type="InterPro" id="IPR006674">
    <property type="entry name" value="HD_domain"/>
</dbReference>
<dbReference type="EMBL" id="WHJE01000209">
    <property type="protein sequence ID" value="KAE8762263.1"/>
    <property type="molecule type" value="Genomic_DNA"/>
</dbReference>
<evidence type="ECO:0000256" key="1">
    <source>
        <dbReference type="ARBA" id="ARBA00022679"/>
    </source>
</evidence>
<evidence type="ECO:0000256" key="5">
    <source>
        <dbReference type="ARBA" id="ARBA00023268"/>
    </source>
</evidence>
<dbReference type="InterPro" id="IPR013546">
    <property type="entry name" value="PII_UdlTrfase/GS_AdlTrfase"/>
</dbReference>
<organism evidence="7 8">
    <name type="scientific">Georgenia thermotolerans</name>
    <dbReference type="NCBI Taxonomy" id="527326"/>
    <lineage>
        <taxon>Bacteria</taxon>
        <taxon>Bacillati</taxon>
        <taxon>Actinomycetota</taxon>
        <taxon>Actinomycetes</taxon>
        <taxon>Micrococcales</taxon>
        <taxon>Bogoriellaceae</taxon>
        <taxon>Georgenia</taxon>
    </lineage>
</organism>
<accession>A0A7J5UK56</accession>
<feature type="domain" description="HD" evidence="6">
    <location>
        <begin position="303"/>
        <end position="428"/>
    </location>
</feature>
<reference evidence="7 8" key="1">
    <citation type="submission" date="2019-10" db="EMBL/GenBank/DDBJ databases">
        <title>Georgenia wutianyii sp. nov. and Georgenia yuyongxinii sp. nov. isolated from plateau pika (Ochotona curzoniae) in the Qinghai-Tibet plateau of China.</title>
        <authorList>
            <person name="Tian Z."/>
        </authorList>
    </citation>
    <scope>NUCLEOTIDE SEQUENCE [LARGE SCALE GENOMIC DNA]</scope>
    <source>
        <strain evidence="7 8">DSM 21501</strain>
    </source>
</reference>
<evidence type="ECO:0000256" key="4">
    <source>
        <dbReference type="ARBA" id="ARBA00022842"/>
    </source>
</evidence>
<dbReference type="GO" id="GO:0016787">
    <property type="term" value="F:hydrolase activity"/>
    <property type="evidence" value="ECO:0007669"/>
    <property type="project" value="UniProtKB-KW"/>
</dbReference>
<keyword evidence="1" id="KW-0808">Transferase</keyword>
<dbReference type="Pfam" id="PF01966">
    <property type="entry name" value="HD"/>
    <property type="match status" value="1"/>
</dbReference>
<dbReference type="RefSeq" id="WP_152359904.1">
    <property type="nucleotide sequence ID" value="NZ_WHJE01000209.1"/>
</dbReference>
<dbReference type="SUPFAM" id="SSF81593">
    <property type="entry name" value="Nucleotidyltransferase substrate binding subunit/domain"/>
    <property type="match status" value="1"/>
</dbReference>
<gene>
    <name evidence="7" type="ORF">GB883_20280</name>
</gene>
<keyword evidence="2" id="KW-0548">Nucleotidyltransferase</keyword>
<keyword evidence="5" id="KW-0511">Multifunctional enzyme</keyword>
<name>A0A7J5UK56_9MICO</name>
<dbReference type="InterPro" id="IPR003607">
    <property type="entry name" value="HD/PDEase_dom"/>
</dbReference>
<dbReference type="SMART" id="SM00471">
    <property type="entry name" value="HDc"/>
    <property type="match status" value="1"/>
</dbReference>
<evidence type="ECO:0000313" key="7">
    <source>
        <dbReference type="EMBL" id="KAE8762263.1"/>
    </source>
</evidence>
<dbReference type="AlphaFoldDB" id="A0A7J5UK56"/>
<evidence type="ECO:0000256" key="3">
    <source>
        <dbReference type="ARBA" id="ARBA00022801"/>
    </source>
</evidence>
<dbReference type="Pfam" id="PF08335">
    <property type="entry name" value="GlnD_UR_UTase"/>
    <property type="match status" value="2"/>
</dbReference>
<sequence length="460" mass="48842">AALAQAAAGAVLADWRRAARRRLPELLASVGERAARAGELAYLVEPDLKEARGGLRDAVVARALTASWLTDRPHGDLDDAYAHLLDVRDALTLVTGRRTTRLLLSEQDDVARLLGLGHPGRHEVVAVTAAGAAVTDAADDLLASAAQAARVISAALDATVRRARRATARPRFVRPLMVRGRPTPPRLPSLGEGLAEHDGEIVLAGDADPVADPLLALRAAATAARSGLPLSPVTLTSLAQAAPVPEPWPAPARALLLEVLGAGPAQVPVWEALDLAGVVTRWFPEWAAVRNRPQRNPLHRFTVDRHLVETAARVPATRVPATRMPAAGGPAPREDLLLLAAFFHDLGKVPGGHDHAATGARIVRPLLDRLGLPPADRDTVVLLVRHHLLLPAVATRRNLADPAVAAWVADAVERRPDVLALLRRLTEADARAAGPQAWTSWRAGLVETLFTRVAAELALP</sequence>
<evidence type="ECO:0000313" key="8">
    <source>
        <dbReference type="Proteomes" id="UP000451860"/>
    </source>
</evidence>